<dbReference type="AlphaFoldDB" id="K1SIG4"/>
<feature type="non-terminal residue" evidence="1">
    <location>
        <position position="32"/>
    </location>
</feature>
<evidence type="ECO:0000313" key="1">
    <source>
        <dbReference type="EMBL" id="EKC55209.1"/>
    </source>
</evidence>
<dbReference type="EMBL" id="AJWZ01008048">
    <property type="protein sequence ID" value="EKC55209.1"/>
    <property type="molecule type" value="Genomic_DNA"/>
</dbReference>
<organism evidence="1">
    <name type="scientific">human gut metagenome</name>
    <dbReference type="NCBI Taxonomy" id="408170"/>
    <lineage>
        <taxon>unclassified sequences</taxon>
        <taxon>metagenomes</taxon>
        <taxon>organismal metagenomes</taxon>
    </lineage>
</organism>
<gene>
    <name evidence="1" type="ORF">OBE_11675</name>
</gene>
<comment type="caution">
    <text evidence="1">The sequence shown here is derived from an EMBL/GenBank/DDBJ whole genome shotgun (WGS) entry which is preliminary data.</text>
</comment>
<reference evidence="1" key="1">
    <citation type="journal article" date="2013" name="Environ. Microbiol.">
        <title>Microbiota from the distal guts of lean and obese adolescents exhibit partial functional redundancy besides clear differences in community structure.</title>
        <authorList>
            <person name="Ferrer M."/>
            <person name="Ruiz A."/>
            <person name="Lanza F."/>
            <person name="Haange S.B."/>
            <person name="Oberbach A."/>
            <person name="Till H."/>
            <person name="Bargiela R."/>
            <person name="Campoy C."/>
            <person name="Segura M.T."/>
            <person name="Richter M."/>
            <person name="von Bergen M."/>
            <person name="Seifert J."/>
            <person name="Suarez A."/>
        </authorList>
    </citation>
    <scope>NUCLEOTIDE SEQUENCE</scope>
</reference>
<proteinExistence type="predicted"/>
<protein>
    <submittedName>
        <fullName evidence="1">Uncharacterized protein</fullName>
    </submittedName>
</protein>
<name>K1SIG4_9ZZZZ</name>
<sequence length="32" mass="3760">MTTKKGRWYNTHNYMSRAASITGPWSQPVYLN</sequence>
<accession>K1SIG4</accession>